<name>A0A2A2H9X6_METBR</name>
<keyword evidence="3" id="KW-1185">Reference proteome</keyword>
<dbReference type="Gene3D" id="3.10.450.50">
    <property type="match status" value="1"/>
</dbReference>
<comment type="caution">
    <text evidence="2">The sequence shown here is derived from an EMBL/GenBank/DDBJ whole genome shotgun (WGS) entry which is preliminary data.</text>
</comment>
<dbReference type="InterPro" id="IPR032710">
    <property type="entry name" value="NTF2-like_dom_sf"/>
</dbReference>
<dbReference type="InterPro" id="IPR037401">
    <property type="entry name" value="SnoaL-like"/>
</dbReference>
<feature type="domain" description="SnoaL-like" evidence="1">
    <location>
        <begin position="11"/>
        <end position="122"/>
    </location>
</feature>
<reference evidence="2 3" key="1">
    <citation type="journal article" date="2017" name="BMC Genomics">
        <title>Genomic analysis of methanogenic archaea reveals a shift towards energy conservation.</title>
        <authorList>
            <person name="Gilmore S.P."/>
            <person name="Henske J.K."/>
            <person name="Sexton J.A."/>
            <person name="Solomon K.V."/>
            <person name="Seppala S."/>
            <person name="Yoo J.I."/>
            <person name="Huyett L.M."/>
            <person name="Pressman A."/>
            <person name="Cogan J.Z."/>
            <person name="Kivenson V."/>
            <person name="Peng X."/>
            <person name="Tan Y."/>
            <person name="Valentine D.L."/>
            <person name="O'Malley M.A."/>
        </authorList>
    </citation>
    <scope>NUCLEOTIDE SEQUENCE [LARGE SCALE GENOMIC DNA]</scope>
    <source>
        <strain evidence="2 3">M.o.H.</strain>
    </source>
</reference>
<evidence type="ECO:0000313" key="3">
    <source>
        <dbReference type="Proteomes" id="UP000217784"/>
    </source>
</evidence>
<dbReference type="Pfam" id="PF12680">
    <property type="entry name" value="SnoaL_2"/>
    <property type="match status" value="1"/>
</dbReference>
<dbReference type="EMBL" id="LMVM01000001">
    <property type="protein sequence ID" value="PAV06222.1"/>
    <property type="molecule type" value="Genomic_DNA"/>
</dbReference>
<sequence length="128" mass="14585">MKEKRMKQIIDEYIKSYNEFDVAGMLRNVHEDVELKNTTNGEVNVQLKGIDILKKQAEQSLSLFEKRELKIIEQVIEGNTVENKISFKGVIAADFPEGGVKSGELVKLEGKSVFQFEKGKIILIEDVR</sequence>
<evidence type="ECO:0000313" key="2">
    <source>
        <dbReference type="EMBL" id="PAV06222.1"/>
    </source>
</evidence>
<protein>
    <recommendedName>
        <fullName evidence="1">SnoaL-like domain-containing protein</fullName>
    </recommendedName>
</protein>
<gene>
    <name evidence="2" type="ORF">ASJ80_15440</name>
</gene>
<dbReference type="Proteomes" id="UP000217784">
    <property type="component" value="Unassembled WGS sequence"/>
</dbReference>
<dbReference type="AlphaFoldDB" id="A0A2A2H9X6"/>
<accession>A0A2A2H9X6</accession>
<dbReference type="SUPFAM" id="SSF54427">
    <property type="entry name" value="NTF2-like"/>
    <property type="match status" value="1"/>
</dbReference>
<dbReference type="RefSeq" id="WP_069584573.1">
    <property type="nucleotide sequence ID" value="NZ_LMVM01000001.1"/>
</dbReference>
<proteinExistence type="predicted"/>
<organism evidence="2 3">
    <name type="scientific">Methanobacterium bryantii</name>
    <dbReference type="NCBI Taxonomy" id="2161"/>
    <lineage>
        <taxon>Archaea</taxon>
        <taxon>Methanobacteriati</taxon>
        <taxon>Methanobacteriota</taxon>
        <taxon>Methanomada group</taxon>
        <taxon>Methanobacteria</taxon>
        <taxon>Methanobacteriales</taxon>
        <taxon>Methanobacteriaceae</taxon>
        <taxon>Methanobacterium</taxon>
    </lineage>
</organism>
<evidence type="ECO:0000259" key="1">
    <source>
        <dbReference type="Pfam" id="PF12680"/>
    </source>
</evidence>
<dbReference type="OrthoDB" id="359216at2157"/>